<dbReference type="Proteomes" id="UP000190951">
    <property type="component" value="Chromosome"/>
</dbReference>
<gene>
    <name evidence="1" type="ORF">CROST_025990</name>
</gene>
<proteinExistence type="predicted"/>
<evidence type="ECO:0000313" key="1">
    <source>
        <dbReference type="EMBL" id="URZ11882.1"/>
    </source>
</evidence>
<dbReference type="AlphaFoldDB" id="A0A1S8M9U6"/>
<protein>
    <submittedName>
        <fullName evidence="1">Uncharacterized protein</fullName>
    </submittedName>
</protein>
<name>A0A1S8M9U6_9CLOT</name>
<evidence type="ECO:0000313" key="2">
    <source>
        <dbReference type="Proteomes" id="UP000190951"/>
    </source>
</evidence>
<reference evidence="1 2" key="1">
    <citation type="submission" date="2022-04" db="EMBL/GenBank/DDBJ databases">
        <title>Genome sequence of C. roseum typestrain.</title>
        <authorList>
            <person name="Poehlein A."/>
            <person name="Schoch T."/>
            <person name="Duerre P."/>
            <person name="Daniel R."/>
        </authorList>
    </citation>
    <scope>NUCLEOTIDE SEQUENCE [LARGE SCALE GENOMIC DNA]</scope>
    <source>
        <strain evidence="1 2">DSM 7320</strain>
    </source>
</reference>
<dbReference type="STRING" id="84029.CROST_23860"/>
<sequence length="230" mass="27166">MTQENIKKFLEQCSISGKKADFVLPNLAKKAKFYYIPTLSSDFYEIQRFVKFDDGKEYAVMFTDMDAAEKFCQSHSYMDSIHEVSAQEILKEVLKLKSINGVSINTNDKSQLVIDKKITRLLFREYLLQEFYMKGGAWCIFKNRNYIMYEVKKGIKSIPIFIEKEEAFRSQKMFKEKTTVEFLMWKDIIDFSFKAKLEYLIYAPDLPYATFLKYQCFNWIYDSLAVASSI</sequence>
<dbReference type="EMBL" id="CP096983">
    <property type="protein sequence ID" value="URZ11882.1"/>
    <property type="molecule type" value="Genomic_DNA"/>
</dbReference>
<keyword evidence="2" id="KW-1185">Reference proteome</keyword>
<accession>A0A1S8M9U6</accession>
<dbReference type="RefSeq" id="WP_077833660.1">
    <property type="nucleotide sequence ID" value="NZ_CP096983.1"/>
</dbReference>
<organism evidence="1 2">
    <name type="scientific">Clostridium felsineum</name>
    <dbReference type="NCBI Taxonomy" id="36839"/>
    <lineage>
        <taxon>Bacteria</taxon>
        <taxon>Bacillati</taxon>
        <taxon>Bacillota</taxon>
        <taxon>Clostridia</taxon>
        <taxon>Eubacteriales</taxon>
        <taxon>Clostridiaceae</taxon>
        <taxon>Clostridium</taxon>
    </lineage>
</organism>
<dbReference type="KEGG" id="crw:CROST_025990"/>